<feature type="transmembrane region" description="Helical" evidence="9">
    <location>
        <begin position="109"/>
        <end position="127"/>
    </location>
</feature>
<dbReference type="GO" id="GO:0047493">
    <property type="term" value="F:ceramide cholinephosphotransferase activity"/>
    <property type="evidence" value="ECO:0007669"/>
    <property type="project" value="TreeGrafter"/>
</dbReference>
<dbReference type="PANTHER" id="PTHR21290:SF62">
    <property type="entry name" value="PHOSPHATIDYLINOSITOL:CERAMIDE INOSITOLPHOSPHOTRANSFERASE 1-RELATED"/>
    <property type="match status" value="1"/>
</dbReference>
<feature type="transmembrane region" description="Helical" evidence="9">
    <location>
        <begin position="148"/>
        <end position="168"/>
    </location>
</feature>
<feature type="transmembrane region" description="Helical" evidence="9">
    <location>
        <begin position="194"/>
        <end position="213"/>
    </location>
</feature>
<dbReference type="InterPro" id="IPR045221">
    <property type="entry name" value="Sphingomyelin_synth-like"/>
</dbReference>
<feature type="transmembrane region" description="Helical" evidence="9">
    <location>
        <begin position="76"/>
        <end position="97"/>
    </location>
</feature>
<evidence type="ECO:0000256" key="1">
    <source>
        <dbReference type="ARBA" id="ARBA00004141"/>
    </source>
</evidence>
<reference evidence="11" key="1">
    <citation type="submission" date="2019-03" db="EMBL/GenBank/DDBJ databases">
        <title>Long read genome sequence of the mycoparasitic Pythium oligandrum ATCC 38472 isolated from sugarbeet rhizosphere.</title>
        <authorList>
            <person name="Gaulin E."/>
        </authorList>
    </citation>
    <scope>NUCLEOTIDE SEQUENCE</scope>
    <source>
        <strain evidence="11">ATCC 38472_TT</strain>
    </source>
</reference>
<keyword evidence="12" id="KW-1185">Reference proteome</keyword>
<sequence length="435" mass="49416">MSGPAATIIKARSDTYPLMSGGDVLPRSDQDPKDTVHFSDPKWGVLTKDTPGEQVSTTTWFLGVCRTVDPREIAGFIVWEALAVLIVVLAVSEWVFFFKYVVEPLDSTIRVRNGVIWAISTLLLLYFRQKVRSRCGSDVRSLMDHAEIFVIVSLVMVFSINIAFYLHVPSNIPLRDLGFMFIPPQSEDSKWRPLSDLMTALLPIIFMLQAYLMTRENRCRVMSSFFRVATIAYALRIFTVPLTSLPGPASHCRPGSPLYHPPESWIDVLTRVGPMYGQFNSCGDLIFSGHMAYTNSAMLLYLRTLDRYFVRYSKPRWLLGILYMVALAVLCISGRKHYSVDVILGLIVSSLVFFHFEHSWIPMCLQHPEALALLMHRNGARHRRGSTLLPLKELDDEKDLDPLERIVIVDDPDDTRLLYRSGKNADTPLMTEFTC</sequence>
<comment type="caution">
    <text evidence="11">The sequence shown here is derived from an EMBL/GenBank/DDBJ whole genome shotgun (WGS) entry which is preliminary data.</text>
</comment>
<evidence type="ECO:0000313" key="12">
    <source>
        <dbReference type="Proteomes" id="UP000794436"/>
    </source>
</evidence>
<dbReference type="Pfam" id="PF14360">
    <property type="entry name" value="PAP2_C"/>
    <property type="match status" value="1"/>
</dbReference>
<organism evidence="11 12">
    <name type="scientific">Pythium oligandrum</name>
    <name type="common">Mycoparasitic fungus</name>
    <dbReference type="NCBI Taxonomy" id="41045"/>
    <lineage>
        <taxon>Eukaryota</taxon>
        <taxon>Sar</taxon>
        <taxon>Stramenopiles</taxon>
        <taxon>Oomycota</taxon>
        <taxon>Peronosporomycetes</taxon>
        <taxon>Pythiales</taxon>
        <taxon>Pythiaceae</taxon>
        <taxon>Pythium</taxon>
    </lineage>
</organism>
<feature type="domain" description="Sphingomyelin synthase-like" evidence="10">
    <location>
        <begin position="281"/>
        <end position="358"/>
    </location>
</feature>
<gene>
    <name evidence="11" type="ORF">Poli38472_010080</name>
</gene>
<dbReference type="PANTHER" id="PTHR21290">
    <property type="entry name" value="SPHINGOMYELIN SYNTHETASE"/>
    <property type="match status" value="1"/>
</dbReference>
<dbReference type="GO" id="GO:0005789">
    <property type="term" value="C:endoplasmic reticulum membrane"/>
    <property type="evidence" value="ECO:0007669"/>
    <property type="project" value="TreeGrafter"/>
</dbReference>
<comment type="similarity">
    <text evidence="2">Belongs to the sphingomyelin synthase family.</text>
</comment>
<comment type="subcellular location">
    <subcellularLocation>
        <location evidence="1">Membrane</location>
        <topology evidence="1">Multi-pass membrane protein</topology>
    </subcellularLocation>
</comment>
<dbReference type="EMBL" id="SPLM01000111">
    <property type="protein sequence ID" value="TMW58521.1"/>
    <property type="molecule type" value="Genomic_DNA"/>
</dbReference>
<feature type="transmembrane region" description="Helical" evidence="9">
    <location>
        <begin position="317"/>
        <end position="336"/>
    </location>
</feature>
<keyword evidence="3" id="KW-0808">Transferase</keyword>
<evidence type="ECO:0000313" key="11">
    <source>
        <dbReference type="EMBL" id="TMW58521.1"/>
    </source>
</evidence>
<keyword evidence="4 9" id="KW-0812">Transmembrane</keyword>
<evidence type="ECO:0000259" key="10">
    <source>
        <dbReference type="Pfam" id="PF14360"/>
    </source>
</evidence>
<keyword evidence="6 9" id="KW-1133">Transmembrane helix</keyword>
<evidence type="ECO:0000256" key="4">
    <source>
        <dbReference type="ARBA" id="ARBA00022692"/>
    </source>
</evidence>
<keyword evidence="5" id="KW-0746">Sphingolipid metabolism</keyword>
<proteinExistence type="inferred from homology"/>
<evidence type="ECO:0000256" key="6">
    <source>
        <dbReference type="ARBA" id="ARBA00022989"/>
    </source>
</evidence>
<name>A0A8K1C8A7_PYTOL</name>
<dbReference type="Proteomes" id="UP000794436">
    <property type="component" value="Unassembled WGS sequence"/>
</dbReference>
<keyword evidence="8 9" id="KW-0472">Membrane</keyword>
<evidence type="ECO:0000256" key="5">
    <source>
        <dbReference type="ARBA" id="ARBA00022919"/>
    </source>
</evidence>
<evidence type="ECO:0000256" key="9">
    <source>
        <dbReference type="SAM" id="Phobius"/>
    </source>
</evidence>
<accession>A0A8K1C8A7</accession>
<feature type="transmembrane region" description="Helical" evidence="9">
    <location>
        <begin position="342"/>
        <end position="361"/>
    </location>
</feature>
<dbReference type="OrthoDB" id="422827at2759"/>
<evidence type="ECO:0000256" key="7">
    <source>
        <dbReference type="ARBA" id="ARBA00023098"/>
    </source>
</evidence>
<dbReference type="GO" id="GO:0046513">
    <property type="term" value="P:ceramide biosynthetic process"/>
    <property type="evidence" value="ECO:0007669"/>
    <property type="project" value="TreeGrafter"/>
</dbReference>
<evidence type="ECO:0000256" key="3">
    <source>
        <dbReference type="ARBA" id="ARBA00022679"/>
    </source>
</evidence>
<protein>
    <recommendedName>
        <fullName evidence="10">Sphingomyelin synthase-like domain-containing protein</fullName>
    </recommendedName>
</protein>
<keyword evidence="7" id="KW-0443">Lipid metabolism</keyword>
<dbReference type="InterPro" id="IPR025749">
    <property type="entry name" value="Sphingomyelin_synth-like_dom"/>
</dbReference>
<dbReference type="GO" id="GO:0000139">
    <property type="term" value="C:Golgi membrane"/>
    <property type="evidence" value="ECO:0007669"/>
    <property type="project" value="TreeGrafter"/>
</dbReference>
<dbReference type="AlphaFoldDB" id="A0A8K1C8A7"/>
<evidence type="ECO:0000256" key="8">
    <source>
        <dbReference type="ARBA" id="ARBA00023136"/>
    </source>
</evidence>
<evidence type="ECO:0000256" key="2">
    <source>
        <dbReference type="ARBA" id="ARBA00005441"/>
    </source>
</evidence>
<dbReference type="GO" id="GO:0005886">
    <property type="term" value="C:plasma membrane"/>
    <property type="evidence" value="ECO:0007669"/>
    <property type="project" value="TreeGrafter"/>
</dbReference>
<dbReference type="GO" id="GO:0033188">
    <property type="term" value="F:sphingomyelin synthase activity"/>
    <property type="evidence" value="ECO:0007669"/>
    <property type="project" value="TreeGrafter"/>
</dbReference>